<dbReference type="GO" id="GO:0008168">
    <property type="term" value="F:methyltransferase activity"/>
    <property type="evidence" value="ECO:0007669"/>
    <property type="project" value="UniProtKB-KW"/>
</dbReference>
<evidence type="ECO:0000313" key="2">
    <source>
        <dbReference type="EMBL" id="NDU94594.1"/>
    </source>
</evidence>
<organism evidence="2 3">
    <name type="scientific">Spirosoma terrae</name>
    <dbReference type="NCBI Taxonomy" id="1968276"/>
    <lineage>
        <taxon>Bacteria</taxon>
        <taxon>Pseudomonadati</taxon>
        <taxon>Bacteroidota</taxon>
        <taxon>Cytophagia</taxon>
        <taxon>Cytophagales</taxon>
        <taxon>Cytophagaceae</taxon>
        <taxon>Spirosoma</taxon>
    </lineage>
</organism>
<dbReference type="InterPro" id="IPR041698">
    <property type="entry name" value="Methyltransf_25"/>
</dbReference>
<keyword evidence="3" id="KW-1185">Reference proteome</keyword>
<name>A0A6L9L203_9BACT</name>
<reference evidence="2 3" key="1">
    <citation type="submission" date="2020-02" db="EMBL/GenBank/DDBJ databases">
        <title>Draft genome sequence of two Spirosoma agri KCTC 52727 and Spirosoma terrae KCTC 52035.</title>
        <authorList>
            <person name="Rojas J."/>
            <person name="Ambika Manirajan B."/>
            <person name="Suarez C."/>
            <person name="Ratering S."/>
            <person name="Schnell S."/>
        </authorList>
    </citation>
    <scope>NUCLEOTIDE SEQUENCE [LARGE SCALE GENOMIC DNA]</scope>
    <source>
        <strain evidence="2 3">KCTC 52035</strain>
    </source>
</reference>
<dbReference type="Pfam" id="PF13649">
    <property type="entry name" value="Methyltransf_25"/>
    <property type="match status" value="1"/>
</dbReference>
<dbReference type="Gene3D" id="3.40.50.150">
    <property type="entry name" value="Vaccinia Virus protein VP39"/>
    <property type="match status" value="1"/>
</dbReference>
<feature type="domain" description="Methyltransferase" evidence="1">
    <location>
        <begin position="57"/>
        <end position="127"/>
    </location>
</feature>
<protein>
    <submittedName>
        <fullName evidence="2">Class I SAM-dependent methyltransferase</fullName>
    </submittedName>
</protein>
<proteinExistence type="predicted"/>
<dbReference type="EMBL" id="JAAFZH010000002">
    <property type="protein sequence ID" value="NDU94594.1"/>
    <property type="molecule type" value="Genomic_DNA"/>
</dbReference>
<accession>A0A6L9L203</accession>
<evidence type="ECO:0000259" key="1">
    <source>
        <dbReference type="Pfam" id="PF13649"/>
    </source>
</evidence>
<gene>
    <name evidence="2" type="ORF">GK108_06880</name>
</gene>
<dbReference type="SUPFAM" id="SSF53335">
    <property type="entry name" value="S-adenosyl-L-methionine-dependent methyltransferases"/>
    <property type="match status" value="1"/>
</dbReference>
<comment type="caution">
    <text evidence="2">The sequence shown here is derived from an EMBL/GenBank/DDBJ whole genome shotgun (WGS) entry which is preliminary data.</text>
</comment>
<dbReference type="InterPro" id="IPR029063">
    <property type="entry name" value="SAM-dependent_MTases_sf"/>
</dbReference>
<sequence length="207" mass="23934">MKNETYHDYVIKDGEFIGEFEKMYQRFDDPWMQSSQPNKYARMAGIVHLKNFPIRSVLECGCGLGYYANWIHQDTGIIPQSVDLSETAIDKARALFPHLNFDVADITSDLSSYRGTDCVLLSEIIWYILPDLDFILQTLGNEFAGRYLLVNQVFYKGTQQYGTDYFTTPAEFIDYVPFQLVGYCEATTERDTTVESSIIFRIEQKRS</sequence>
<keyword evidence="2" id="KW-0808">Transferase</keyword>
<dbReference type="RefSeq" id="WP_163944855.1">
    <property type="nucleotide sequence ID" value="NZ_JAAFZH010000002.1"/>
</dbReference>
<evidence type="ECO:0000313" key="3">
    <source>
        <dbReference type="Proteomes" id="UP000474175"/>
    </source>
</evidence>
<keyword evidence="2" id="KW-0489">Methyltransferase</keyword>
<dbReference type="Proteomes" id="UP000474175">
    <property type="component" value="Unassembled WGS sequence"/>
</dbReference>
<dbReference type="AlphaFoldDB" id="A0A6L9L203"/>
<dbReference type="GO" id="GO:0032259">
    <property type="term" value="P:methylation"/>
    <property type="evidence" value="ECO:0007669"/>
    <property type="project" value="UniProtKB-KW"/>
</dbReference>